<keyword evidence="2" id="KW-1185">Reference proteome</keyword>
<dbReference type="Gene3D" id="3.30.70.3090">
    <property type="entry name" value="ORF SCO4226, nickel-binding ferredoxin-like monomer"/>
    <property type="match status" value="1"/>
</dbReference>
<comment type="caution">
    <text evidence="1">The sequence shown here is derived from an EMBL/GenBank/DDBJ whole genome shotgun (WGS) entry which is preliminary data.</text>
</comment>
<evidence type="ECO:0000313" key="1">
    <source>
        <dbReference type="EMBL" id="GAA3640771.1"/>
    </source>
</evidence>
<dbReference type="Pfam" id="PF14026">
    <property type="entry name" value="SCO4226-like"/>
    <property type="match status" value="1"/>
</dbReference>
<sequence>MPLFMDVHHTLPEGATFDDVAGAHEADLRTQDRYGVSYLRYWVDEGAGKVFCLVDAPSAEAAADVHREAHGLVADEIHLVQEGS</sequence>
<dbReference type="RefSeq" id="WP_344809639.1">
    <property type="nucleotide sequence ID" value="NZ_BAABAB010000050.1"/>
</dbReference>
<dbReference type="Proteomes" id="UP001501490">
    <property type="component" value="Unassembled WGS sequence"/>
</dbReference>
<accession>A0ABP7AUB6</accession>
<dbReference type="InterPro" id="IPR042557">
    <property type="entry name" value="SCO4226"/>
</dbReference>
<protein>
    <recommendedName>
        <fullName evidence="3">DUF4242 domain-containing protein</fullName>
    </recommendedName>
</protein>
<name>A0ABP7AUB6_9ACTN</name>
<organism evidence="1 2">
    <name type="scientific">Microlunatus ginsengisoli</name>
    <dbReference type="NCBI Taxonomy" id="363863"/>
    <lineage>
        <taxon>Bacteria</taxon>
        <taxon>Bacillati</taxon>
        <taxon>Actinomycetota</taxon>
        <taxon>Actinomycetes</taxon>
        <taxon>Propionibacteriales</taxon>
        <taxon>Propionibacteriaceae</taxon>
        <taxon>Microlunatus</taxon>
    </lineage>
</organism>
<gene>
    <name evidence="1" type="ORF">GCM10022236_49250</name>
</gene>
<reference evidence="2" key="1">
    <citation type="journal article" date="2019" name="Int. J. Syst. Evol. Microbiol.">
        <title>The Global Catalogue of Microorganisms (GCM) 10K type strain sequencing project: providing services to taxonomists for standard genome sequencing and annotation.</title>
        <authorList>
            <consortium name="The Broad Institute Genomics Platform"/>
            <consortium name="The Broad Institute Genome Sequencing Center for Infectious Disease"/>
            <person name="Wu L."/>
            <person name="Ma J."/>
        </authorList>
    </citation>
    <scope>NUCLEOTIDE SEQUENCE [LARGE SCALE GENOMIC DNA]</scope>
    <source>
        <strain evidence="2">JCM 16929</strain>
    </source>
</reference>
<evidence type="ECO:0008006" key="3">
    <source>
        <dbReference type="Google" id="ProtNLM"/>
    </source>
</evidence>
<dbReference type="InterPro" id="IPR025336">
    <property type="entry name" value="SCO4226-like"/>
</dbReference>
<proteinExistence type="predicted"/>
<evidence type="ECO:0000313" key="2">
    <source>
        <dbReference type="Proteomes" id="UP001501490"/>
    </source>
</evidence>
<dbReference type="EMBL" id="BAABAB010000050">
    <property type="protein sequence ID" value="GAA3640771.1"/>
    <property type="molecule type" value="Genomic_DNA"/>
</dbReference>